<dbReference type="EMBL" id="BARS01008854">
    <property type="protein sequence ID" value="GAF67590.1"/>
    <property type="molecule type" value="Genomic_DNA"/>
</dbReference>
<reference evidence="1" key="1">
    <citation type="journal article" date="2014" name="Front. Microbiol.">
        <title>High frequency of phylogenetically diverse reductive dehalogenase-homologous genes in deep subseafloor sedimentary metagenomes.</title>
        <authorList>
            <person name="Kawai M."/>
            <person name="Futagami T."/>
            <person name="Toyoda A."/>
            <person name="Takaki Y."/>
            <person name="Nishi S."/>
            <person name="Hori S."/>
            <person name="Arai W."/>
            <person name="Tsubouchi T."/>
            <person name="Morono Y."/>
            <person name="Uchiyama I."/>
            <person name="Ito T."/>
            <person name="Fujiyama A."/>
            <person name="Inagaki F."/>
            <person name="Takami H."/>
        </authorList>
    </citation>
    <scope>NUCLEOTIDE SEQUENCE</scope>
    <source>
        <strain evidence="1">Expedition CK06-06</strain>
    </source>
</reference>
<dbReference type="AlphaFoldDB" id="X0SUW7"/>
<feature type="non-terminal residue" evidence="1">
    <location>
        <position position="1"/>
    </location>
</feature>
<gene>
    <name evidence="1" type="ORF">S01H1_16788</name>
</gene>
<accession>X0SUW7</accession>
<sequence>ALAKEIQHAKEWVFENTQPMPGVLVRAHCHYYAEARGTTALGEWIAINVPGLQGLGSRYGARKCTGVVHFGMVLLTIEEGRVRECRPLIARPQSLTTVS</sequence>
<name>X0SUW7_9ZZZZ</name>
<proteinExistence type="predicted"/>
<comment type="caution">
    <text evidence="1">The sequence shown here is derived from an EMBL/GenBank/DDBJ whole genome shotgun (WGS) entry which is preliminary data.</text>
</comment>
<evidence type="ECO:0000313" key="1">
    <source>
        <dbReference type="EMBL" id="GAF67590.1"/>
    </source>
</evidence>
<protein>
    <submittedName>
        <fullName evidence="1">Uncharacterized protein</fullName>
    </submittedName>
</protein>
<organism evidence="1">
    <name type="scientific">marine sediment metagenome</name>
    <dbReference type="NCBI Taxonomy" id="412755"/>
    <lineage>
        <taxon>unclassified sequences</taxon>
        <taxon>metagenomes</taxon>
        <taxon>ecological metagenomes</taxon>
    </lineage>
</organism>